<name>A0ABV6GDG8_9BACI</name>
<dbReference type="EMBL" id="JBHLVO010000006">
    <property type="protein sequence ID" value="MFC0271728.1"/>
    <property type="molecule type" value="Genomic_DNA"/>
</dbReference>
<feature type="transmembrane region" description="Helical" evidence="1">
    <location>
        <begin position="27"/>
        <end position="48"/>
    </location>
</feature>
<keyword evidence="3" id="KW-1185">Reference proteome</keyword>
<evidence type="ECO:0000313" key="2">
    <source>
        <dbReference type="EMBL" id="MFC0271728.1"/>
    </source>
</evidence>
<dbReference type="Proteomes" id="UP001589854">
    <property type="component" value="Unassembled WGS sequence"/>
</dbReference>
<dbReference type="RefSeq" id="WP_378933168.1">
    <property type="nucleotide sequence ID" value="NZ_JBHLVO010000006.1"/>
</dbReference>
<keyword evidence="1" id="KW-0812">Transmembrane</keyword>
<keyword evidence="1" id="KW-1133">Transmembrane helix</keyword>
<protein>
    <submittedName>
        <fullName evidence="2">Uncharacterized protein</fullName>
    </submittedName>
</protein>
<keyword evidence="1" id="KW-0472">Membrane</keyword>
<feature type="transmembrane region" description="Helical" evidence="1">
    <location>
        <begin position="69"/>
        <end position="88"/>
    </location>
</feature>
<sequence>MEINPQTSRNIEIVTKKEITIRTVMNIYGVFTVLALILSIFTTPISINENMQFFYNEDLMMGAKKIKEFLLFIFGSALVYFSLVNLYYKYMK</sequence>
<organism evidence="2 3">
    <name type="scientific">Metabacillus herbersteinensis</name>
    <dbReference type="NCBI Taxonomy" id="283816"/>
    <lineage>
        <taxon>Bacteria</taxon>
        <taxon>Bacillati</taxon>
        <taxon>Bacillota</taxon>
        <taxon>Bacilli</taxon>
        <taxon>Bacillales</taxon>
        <taxon>Bacillaceae</taxon>
        <taxon>Metabacillus</taxon>
    </lineage>
</organism>
<accession>A0ABV6GDG8</accession>
<gene>
    <name evidence="2" type="ORF">ACFFIX_09690</name>
</gene>
<comment type="caution">
    <text evidence="2">The sequence shown here is derived from an EMBL/GenBank/DDBJ whole genome shotgun (WGS) entry which is preliminary data.</text>
</comment>
<evidence type="ECO:0000313" key="3">
    <source>
        <dbReference type="Proteomes" id="UP001589854"/>
    </source>
</evidence>
<proteinExistence type="predicted"/>
<reference evidence="2 3" key="1">
    <citation type="submission" date="2024-09" db="EMBL/GenBank/DDBJ databases">
        <authorList>
            <person name="Sun Q."/>
            <person name="Mori K."/>
        </authorList>
    </citation>
    <scope>NUCLEOTIDE SEQUENCE [LARGE SCALE GENOMIC DNA]</scope>
    <source>
        <strain evidence="2 3">CCM 7228</strain>
    </source>
</reference>
<evidence type="ECO:0000256" key="1">
    <source>
        <dbReference type="SAM" id="Phobius"/>
    </source>
</evidence>